<evidence type="ECO:0000313" key="2">
    <source>
        <dbReference type="Proteomes" id="UP001500653"/>
    </source>
</evidence>
<dbReference type="Proteomes" id="UP001500653">
    <property type="component" value="Unassembled WGS sequence"/>
</dbReference>
<sequence>MAAPDAPIRVPVAVACRVLKLHRQHYYAWLRRPVTDVELAEAYVAHPLFDAHRSDPELGYRLLHDEVTATGVEVSDRTVWKICSDNE</sequence>
<protein>
    <recommendedName>
        <fullName evidence="3">Transposase</fullName>
    </recommendedName>
</protein>
<organism evidence="1 2">
    <name type="scientific">Prauserella halophila</name>
    <dbReference type="NCBI Taxonomy" id="185641"/>
    <lineage>
        <taxon>Bacteria</taxon>
        <taxon>Bacillati</taxon>
        <taxon>Actinomycetota</taxon>
        <taxon>Actinomycetes</taxon>
        <taxon>Pseudonocardiales</taxon>
        <taxon>Pseudonocardiaceae</taxon>
        <taxon>Prauserella</taxon>
    </lineage>
</organism>
<proteinExistence type="predicted"/>
<dbReference type="EMBL" id="BAAALN010000005">
    <property type="protein sequence ID" value="GAA1236045.1"/>
    <property type="molecule type" value="Genomic_DNA"/>
</dbReference>
<evidence type="ECO:0000313" key="1">
    <source>
        <dbReference type="EMBL" id="GAA1236045.1"/>
    </source>
</evidence>
<comment type="caution">
    <text evidence="1">The sequence shown here is derived from an EMBL/GenBank/DDBJ whole genome shotgun (WGS) entry which is preliminary data.</text>
</comment>
<gene>
    <name evidence="1" type="ORF">GCM10009676_20200</name>
</gene>
<keyword evidence="2" id="KW-1185">Reference proteome</keyword>
<dbReference type="RefSeq" id="WP_253863267.1">
    <property type="nucleotide sequence ID" value="NZ_BAAALN010000005.1"/>
</dbReference>
<reference evidence="1 2" key="1">
    <citation type="journal article" date="2019" name="Int. J. Syst. Evol. Microbiol.">
        <title>The Global Catalogue of Microorganisms (GCM) 10K type strain sequencing project: providing services to taxonomists for standard genome sequencing and annotation.</title>
        <authorList>
            <consortium name="The Broad Institute Genomics Platform"/>
            <consortium name="The Broad Institute Genome Sequencing Center for Infectious Disease"/>
            <person name="Wu L."/>
            <person name="Ma J."/>
        </authorList>
    </citation>
    <scope>NUCLEOTIDE SEQUENCE [LARGE SCALE GENOMIC DNA]</scope>
    <source>
        <strain evidence="1 2">JCM 13023</strain>
    </source>
</reference>
<name>A0ABN1W545_9PSEU</name>
<accession>A0ABN1W545</accession>
<evidence type="ECO:0008006" key="3">
    <source>
        <dbReference type="Google" id="ProtNLM"/>
    </source>
</evidence>